<dbReference type="Gene3D" id="2.60.40.10">
    <property type="entry name" value="Immunoglobulins"/>
    <property type="match status" value="1"/>
</dbReference>
<dbReference type="NCBIfam" id="NF041518">
    <property type="entry name" value="choice_anch_Q"/>
    <property type="match status" value="1"/>
</dbReference>
<dbReference type="Gene3D" id="2.160.20.10">
    <property type="entry name" value="Single-stranded right-handed beta-helix, Pectin lyase-like"/>
    <property type="match status" value="1"/>
</dbReference>
<gene>
    <name evidence="1" type="ORF">MNBD_NITROSPINAE03-534</name>
</gene>
<evidence type="ECO:0008006" key="2">
    <source>
        <dbReference type="Google" id="ProtNLM"/>
    </source>
</evidence>
<sequence>MAYYRKLAILGILFSIMSATPSFAATITVDTATDEINANGNCSLREAVINANNDNQSGSTDCTAGNGADTITVPAGTYTLDIGATNEHLALNGDLDITAALTITGAGSGSTIIDGNNTERIFHLIGSGSINISGLTVQNGNAVPNTSHGGGLYINGGGLVLSDIVVTGNNAEDGGGIYNLGGTVTISDSTISNNTAQGTNGGGGIYNSSGLIIERSTISGNSTTKYGGGIWSDGGVLTITNSTVSNNTGSLRGGGVYQCAGGGATTTITYSTISNNSSPGGGGIGPCAADSGVITVSNTIVANQKSGDDCAGLTITSTGYNLASDAKCGFAATGDMNSTNPLLSALANNGGSTLTHALNYGSPAIDAGNNATCASAPIDGVDQRGVNRSDGACDIGAYEYFESASHTLVVYKTGAPPAGMGYIYSDPAGISCPGTCSATFARGTEVTLYAKNTNGMEFLRYEGACADVQRASPCVLTMDGYKEVPVRFYPPETRLMWLKLDPETGIGEPVPFGDNTIEFTSDMLQDGCSDMTVILHNSADRSLDVGMIGGLDPLESPFAITDDTCSDTTLPNHTDCSIMVKYCPADDGPYTDTFDLPSSDPNFPTQTVEVTGGN</sequence>
<organism evidence="1">
    <name type="scientific">hydrothermal vent metagenome</name>
    <dbReference type="NCBI Taxonomy" id="652676"/>
    <lineage>
        <taxon>unclassified sequences</taxon>
        <taxon>metagenomes</taxon>
        <taxon>ecological metagenomes</taxon>
    </lineage>
</organism>
<dbReference type="InterPro" id="IPR059226">
    <property type="entry name" value="Choice_anch_Q_dom"/>
</dbReference>
<dbReference type="InterPro" id="IPR006626">
    <property type="entry name" value="PbH1"/>
</dbReference>
<dbReference type="InterPro" id="IPR026457">
    <property type="entry name" value="CSLREA_Nterm"/>
</dbReference>
<reference evidence="1" key="1">
    <citation type="submission" date="2018-06" db="EMBL/GenBank/DDBJ databases">
        <authorList>
            <person name="Zhirakovskaya E."/>
        </authorList>
    </citation>
    <scope>NUCLEOTIDE SEQUENCE</scope>
</reference>
<protein>
    <recommendedName>
        <fullName evidence="2">CSLREA domain-containing protein</fullName>
    </recommendedName>
</protein>
<dbReference type="NCBIfam" id="TIGR04214">
    <property type="entry name" value="CSLREA_Nterm"/>
    <property type="match status" value="1"/>
</dbReference>
<dbReference type="SMART" id="SM00710">
    <property type="entry name" value="PbH1"/>
    <property type="match status" value="5"/>
</dbReference>
<dbReference type="InterPro" id="IPR012334">
    <property type="entry name" value="Pectin_lyas_fold"/>
</dbReference>
<dbReference type="EMBL" id="UOGB01000034">
    <property type="protein sequence ID" value="VAX15795.1"/>
    <property type="molecule type" value="Genomic_DNA"/>
</dbReference>
<accession>A0A3B1CAV3</accession>
<evidence type="ECO:0000313" key="1">
    <source>
        <dbReference type="EMBL" id="VAX15795.1"/>
    </source>
</evidence>
<dbReference type="AlphaFoldDB" id="A0A3B1CAV3"/>
<name>A0A3B1CAV3_9ZZZZ</name>
<dbReference type="InterPro" id="IPR011050">
    <property type="entry name" value="Pectin_lyase_fold/virulence"/>
</dbReference>
<dbReference type="SUPFAM" id="SSF51126">
    <property type="entry name" value="Pectin lyase-like"/>
    <property type="match status" value="1"/>
</dbReference>
<proteinExistence type="predicted"/>
<dbReference type="InterPro" id="IPR013783">
    <property type="entry name" value="Ig-like_fold"/>
</dbReference>